<evidence type="ECO:0000313" key="1">
    <source>
        <dbReference type="EMBL" id="MET3594682.1"/>
    </source>
</evidence>
<protein>
    <recommendedName>
        <fullName evidence="3">DUF3606 domain-containing protein</fullName>
    </recommendedName>
</protein>
<organism evidence="1 2">
    <name type="scientific">Mesorhizobium shonense</name>
    <dbReference type="NCBI Taxonomy" id="1209948"/>
    <lineage>
        <taxon>Bacteria</taxon>
        <taxon>Pseudomonadati</taxon>
        <taxon>Pseudomonadota</taxon>
        <taxon>Alphaproteobacteria</taxon>
        <taxon>Hyphomicrobiales</taxon>
        <taxon>Phyllobacteriaceae</taxon>
        <taxon>Mesorhizobium</taxon>
    </lineage>
</organism>
<evidence type="ECO:0000313" key="2">
    <source>
        <dbReference type="Proteomes" id="UP001549036"/>
    </source>
</evidence>
<gene>
    <name evidence="1" type="ORF">ABID26_004090</name>
</gene>
<dbReference type="RefSeq" id="WP_354416131.1">
    <property type="nucleotide sequence ID" value="NZ_JBEPLM010000007.1"/>
</dbReference>
<comment type="caution">
    <text evidence="1">The sequence shown here is derived from an EMBL/GenBank/DDBJ whole genome shotgun (WGS) entry which is preliminary data.</text>
</comment>
<evidence type="ECO:0008006" key="3">
    <source>
        <dbReference type="Google" id="ProtNLM"/>
    </source>
</evidence>
<proteinExistence type="predicted"/>
<dbReference type="EMBL" id="JBEPLM010000007">
    <property type="protein sequence ID" value="MET3594682.1"/>
    <property type="molecule type" value="Genomic_DNA"/>
</dbReference>
<keyword evidence="2" id="KW-1185">Reference proteome</keyword>
<name>A0ABV2HX56_9HYPH</name>
<accession>A0ABV2HX56</accession>
<sequence>MAETKQERELQLQAAKEFRVQFLMNETGITEAQARELVGMIGLDASSLLREARLLKKNK</sequence>
<reference evidence="1 2" key="1">
    <citation type="submission" date="2024-06" db="EMBL/GenBank/DDBJ databases">
        <title>Genomic Encyclopedia of Type Strains, Phase IV (KMG-IV): sequencing the most valuable type-strain genomes for metagenomic binning, comparative biology and taxonomic classification.</title>
        <authorList>
            <person name="Goeker M."/>
        </authorList>
    </citation>
    <scope>NUCLEOTIDE SEQUENCE [LARGE SCALE GENOMIC DNA]</scope>
    <source>
        <strain evidence="1 2">DSM 29846</strain>
    </source>
</reference>
<dbReference type="Proteomes" id="UP001549036">
    <property type="component" value="Unassembled WGS sequence"/>
</dbReference>